<dbReference type="InterPro" id="IPR036390">
    <property type="entry name" value="WH_DNA-bd_sf"/>
</dbReference>
<sequence>MTDANDSVQQMQYELMLLSRYQLRPHPRDTPMIERSAYLLLSRLELVDPMTLKELSHALRLDTSTVHRQLGALLRLGYVEYVPGAAGEVARRVAPTTQGLAALVQTRATYEAGLRGVVGTWPEKKRQQLMVLLREFNQDVETMEDAPWPRLGDAALSGTAQG</sequence>
<dbReference type="InterPro" id="IPR036388">
    <property type="entry name" value="WH-like_DNA-bd_sf"/>
</dbReference>
<dbReference type="RefSeq" id="WP_074712098.1">
    <property type="nucleotide sequence ID" value="NZ_FNTV01000001.1"/>
</dbReference>
<evidence type="ECO:0000313" key="3">
    <source>
        <dbReference type="Proteomes" id="UP000182725"/>
    </source>
</evidence>
<dbReference type="Gene3D" id="1.10.10.10">
    <property type="entry name" value="Winged helix-like DNA-binding domain superfamily/Winged helix DNA-binding domain"/>
    <property type="match status" value="1"/>
</dbReference>
<dbReference type="GO" id="GO:0006355">
    <property type="term" value="P:regulation of DNA-templated transcription"/>
    <property type="evidence" value="ECO:0007669"/>
    <property type="project" value="InterPro"/>
</dbReference>
<name>A0A1H5M935_9MICC</name>
<proteinExistence type="predicted"/>
<dbReference type="InterPro" id="IPR005471">
    <property type="entry name" value="Tscrpt_reg_IclR_N"/>
</dbReference>
<evidence type="ECO:0000313" key="2">
    <source>
        <dbReference type="EMBL" id="SEE84918.1"/>
    </source>
</evidence>
<feature type="domain" description="HTH iclR-type" evidence="1">
    <location>
        <begin position="48"/>
        <end position="83"/>
    </location>
</feature>
<protein>
    <submittedName>
        <fullName evidence="2">DNA-binding transcriptional regulator, MarR family</fullName>
    </submittedName>
</protein>
<gene>
    <name evidence="2" type="ORF">SAMN04489740_2775</name>
</gene>
<dbReference type="Pfam" id="PF09339">
    <property type="entry name" value="HTH_IclR"/>
    <property type="match status" value="1"/>
</dbReference>
<dbReference type="SUPFAM" id="SSF46785">
    <property type="entry name" value="Winged helix' DNA-binding domain"/>
    <property type="match status" value="1"/>
</dbReference>
<organism evidence="2 3">
    <name type="scientific">Arthrobacter alpinus</name>
    <dbReference type="NCBI Taxonomy" id="656366"/>
    <lineage>
        <taxon>Bacteria</taxon>
        <taxon>Bacillati</taxon>
        <taxon>Actinomycetota</taxon>
        <taxon>Actinomycetes</taxon>
        <taxon>Micrococcales</taxon>
        <taxon>Micrococcaceae</taxon>
        <taxon>Arthrobacter</taxon>
    </lineage>
</organism>
<dbReference type="GO" id="GO:0003677">
    <property type="term" value="F:DNA binding"/>
    <property type="evidence" value="ECO:0007669"/>
    <property type="project" value="UniProtKB-KW"/>
</dbReference>
<accession>A0A1H5M935</accession>
<dbReference type="Proteomes" id="UP000182725">
    <property type="component" value="Unassembled WGS sequence"/>
</dbReference>
<reference evidence="2 3" key="1">
    <citation type="submission" date="2016-10" db="EMBL/GenBank/DDBJ databases">
        <authorList>
            <person name="de Groot N.N."/>
        </authorList>
    </citation>
    <scope>NUCLEOTIDE SEQUENCE [LARGE SCALE GENOMIC DNA]</scope>
    <source>
        <strain evidence="2 3">DSM 22274</strain>
    </source>
</reference>
<keyword evidence="2" id="KW-0238">DNA-binding</keyword>
<dbReference type="EMBL" id="FNTV01000001">
    <property type="protein sequence ID" value="SEE84918.1"/>
    <property type="molecule type" value="Genomic_DNA"/>
</dbReference>
<dbReference type="AlphaFoldDB" id="A0A1H5M935"/>
<evidence type="ECO:0000259" key="1">
    <source>
        <dbReference type="Pfam" id="PF09339"/>
    </source>
</evidence>